<evidence type="ECO:0000313" key="2">
    <source>
        <dbReference type="Proteomes" id="UP000198854"/>
    </source>
</evidence>
<dbReference type="Proteomes" id="UP000198854">
    <property type="component" value="Unassembled WGS sequence"/>
</dbReference>
<gene>
    <name evidence="1" type="ORF">SAMN04488136_12263</name>
</gene>
<dbReference type="SUPFAM" id="SSF55073">
    <property type="entry name" value="Nucleotide cyclase"/>
    <property type="match status" value="1"/>
</dbReference>
<organism evidence="1 2">
    <name type="scientific">Vibrio xiamenensis</name>
    <dbReference type="NCBI Taxonomy" id="861298"/>
    <lineage>
        <taxon>Bacteria</taxon>
        <taxon>Pseudomonadati</taxon>
        <taxon>Pseudomonadota</taxon>
        <taxon>Gammaproteobacteria</taxon>
        <taxon>Vibrionales</taxon>
        <taxon>Vibrionaceae</taxon>
        <taxon>Vibrio</taxon>
    </lineage>
</organism>
<dbReference type="AlphaFoldDB" id="A0A1G8E0L8"/>
<dbReference type="OrthoDB" id="7064118at2"/>
<sequence>MTAASPAQTVAVLTGDVIGSTSLTEPQFDRLLQELNVQCDWIVAQHQGNAFELMRGDGFQILVFDYANAAKYALLIRMALKAKDSAFDCRICIGFGTFSRLRDKLGTSSGQAFMLSGRGLDNMKTARLLLAGDNANFVQTLDLLTQFADHQITQLTERQSAIGYLKLRHPTWRQSDIAHQLEANRVSITRSIKTARLDLIEQYANFLHQQIKECYL</sequence>
<reference evidence="1 2" key="1">
    <citation type="submission" date="2016-10" db="EMBL/GenBank/DDBJ databases">
        <authorList>
            <person name="de Groot N.N."/>
        </authorList>
    </citation>
    <scope>NUCLEOTIDE SEQUENCE [LARGE SCALE GENOMIC DNA]</scope>
    <source>
        <strain evidence="1 2">CGMCC 1.10228</strain>
    </source>
</reference>
<dbReference type="RefSeq" id="WP_093276508.1">
    <property type="nucleotide sequence ID" value="NZ_FNDD01000022.1"/>
</dbReference>
<evidence type="ECO:0008006" key="3">
    <source>
        <dbReference type="Google" id="ProtNLM"/>
    </source>
</evidence>
<dbReference type="STRING" id="861298.SAMN04488136_12263"/>
<proteinExistence type="predicted"/>
<evidence type="ECO:0000313" key="1">
    <source>
        <dbReference type="EMBL" id="SDH63407.1"/>
    </source>
</evidence>
<dbReference type="EMBL" id="FNDD01000022">
    <property type="protein sequence ID" value="SDH63407.1"/>
    <property type="molecule type" value="Genomic_DNA"/>
</dbReference>
<dbReference type="Gene3D" id="3.30.70.1230">
    <property type="entry name" value="Nucleotide cyclase"/>
    <property type="match status" value="1"/>
</dbReference>
<protein>
    <recommendedName>
        <fullName evidence="3">SatD family (SatD)</fullName>
    </recommendedName>
</protein>
<name>A0A1G8E0L8_9VIBR</name>
<keyword evidence="2" id="KW-1185">Reference proteome</keyword>
<dbReference type="InterPro" id="IPR029787">
    <property type="entry name" value="Nucleotide_cyclase"/>
</dbReference>
<accession>A0A1G8E0L8</accession>